<keyword evidence="1" id="KW-1133">Transmembrane helix</keyword>
<evidence type="ECO:0000313" key="3">
    <source>
        <dbReference type="Proteomes" id="UP000005056"/>
    </source>
</evidence>
<evidence type="ECO:0000313" key="2">
    <source>
        <dbReference type="EMBL" id="EFU36586.1"/>
    </source>
</evidence>
<protein>
    <submittedName>
        <fullName evidence="2">Uncharacterized protein</fullName>
    </submittedName>
</protein>
<keyword evidence="1" id="KW-0812">Transmembrane</keyword>
<gene>
    <name evidence="2" type="ORF">HMPREF9350_01236</name>
</gene>
<name>A0AAN3MD38_ECOLX</name>
<proteinExistence type="predicted"/>
<feature type="transmembrane region" description="Helical" evidence="1">
    <location>
        <begin position="16"/>
        <end position="34"/>
    </location>
</feature>
<accession>A0AAN3MD38</accession>
<dbReference type="AlphaFoldDB" id="A0AAN3MD38"/>
<dbReference type="Proteomes" id="UP000005056">
    <property type="component" value="Unassembled WGS sequence"/>
</dbReference>
<sequence length="42" mass="4561">MPDKLNASVRNDGGVFILRAVFLILNVNAAGRIIRYRMASGA</sequence>
<reference evidence="2 3" key="1">
    <citation type="submission" date="2010-09" db="EMBL/GenBank/DDBJ databases">
        <authorList>
            <person name="Weinstock G."/>
            <person name="Sodergren E."/>
            <person name="Clifton S."/>
            <person name="Fulton L."/>
            <person name="Fulton B."/>
            <person name="Courtney L."/>
            <person name="Fronick C."/>
            <person name="Harrison M."/>
            <person name="Strong C."/>
            <person name="Farmer C."/>
            <person name="Delahaunty K."/>
            <person name="Markovic C."/>
            <person name="Hall O."/>
            <person name="Minx P."/>
            <person name="Tomlinson C."/>
            <person name="Mitreva M."/>
            <person name="Hou S."/>
            <person name="Chen J."/>
            <person name="Wollam A."/>
            <person name="Pepin K.H."/>
            <person name="Johnson M."/>
            <person name="Bhonagiri V."/>
            <person name="Zhang X."/>
            <person name="Suruliraj S."/>
            <person name="Warren W."/>
            <person name="Chinwalla A."/>
            <person name="Mardis E.R."/>
            <person name="Wilson R.K."/>
        </authorList>
    </citation>
    <scope>NUCLEOTIDE SEQUENCE [LARGE SCALE GENOMIC DNA]</scope>
    <source>
        <strain evidence="2 3">MS 85-1</strain>
    </source>
</reference>
<comment type="caution">
    <text evidence="2">The sequence shown here is derived from an EMBL/GenBank/DDBJ whole genome shotgun (WGS) entry which is preliminary data.</text>
</comment>
<keyword evidence="1" id="KW-0472">Membrane</keyword>
<evidence type="ECO:0000256" key="1">
    <source>
        <dbReference type="SAM" id="Phobius"/>
    </source>
</evidence>
<organism evidence="2 3">
    <name type="scientific">Escherichia coli MS 85-1</name>
    <dbReference type="NCBI Taxonomy" id="679202"/>
    <lineage>
        <taxon>Bacteria</taxon>
        <taxon>Pseudomonadati</taxon>
        <taxon>Pseudomonadota</taxon>
        <taxon>Gammaproteobacteria</taxon>
        <taxon>Enterobacterales</taxon>
        <taxon>Enterobacteriaceae</taxon>
        <taxon>Escherichia</taxon>
    </lineage>
</organism>
<dbReference type="EMBL" id="ADWQ01000004">
    <property type="protein sequence ID" value="EFU36586.1"/>
    <property type="molecule type" value="Genomic_DNA"/>
</dbReference>